<dbReference type="PANTHER" id="PTHR43280:SF2">
    <property type="entry name" value="HTH-TYPE TRANSCRIPTIONAL REGULATOR EXSA"/>
    <property type="match status" value="1"/>
</dbReference>
<comment type="caution">
    <text evidence="5">The sequence shown here is derived from an EMBL/GenBank/DDBJ whole genome shotgun (WGS) entry which is preliminary data.</text>
</comment>
<dbReference type="Pfam" id="PF12833">
    <property type="entry name" value="HTH_18"/>
    <property type="match status" value="1"/>
</dbReference>
<keyword evidence="1" id="KW-0805">Transcription regulation</keyword>
<keyword evidence="3" id="KW-0804">Transcription</keyword>
<dbReference type="Gene3D" id="2.60.120.10">
    <property type="entry name" value="Jelly Rolls"/>
    <property type="match status" value="1"/>
</dbReference>
<protein>
    <recommendedName>
        <fullName evidence="4">HTH araC/xylS-type domain-containing protein</fullName>
    </recommendedName>
</protein>
<dbReference type="EMBL" id="BDQX01000430">
    <property type="protein sequence ID" value="GBG11820.1"/>
    <property type="molecule type" value="Genomic_DNA"/>
</dbReference>
<keyword evidence="2" id="KW-0238">DNA-binding</keyword>
<evidence type="ECO:0000256" key="1">
    <source>
        <dbReference type="ARBA" id="ARBA00023015"/>
    </source>
</evidence>
<evidence type="ECO:0000256" key="2">
    <source>
        <dbReference type="ARBA" id="ARBA00023125"/>
    </source>
</evidence>
<dbReference type="SUPFAM" id="SSF51215">
    <property type="entry name" value="Regulatory protein AraC"/>
    <property type="match status" value="1"/>
</dbReference>
<dbReference type="PROSITE" id="PS01124">
    <property type="entry name" value="HTH_ARAC_FAMILY_2"/>
    <property type="match status" value="1"/>
</dbReference>
<dbReference type="Proteomes" id="UP000245202">
    <property type="component" value="Unassembled WGS sequence"/>
</dbReference>
<evidence type="ECO:0000256" key="3">
    <source>
        <dbReference type="ARBA" id="ARBA00023163"/>
    </source>
</evidence>
<reference evidence="5 6" key="1">
    <citation type="submission" date="2017-08" db="EMBL/GenBank/DDBJ databases">
        <title>Substantial Increase in Enzyme Production by Combined Drug-Resistance Mutations in Paenibacillus agaridevorans.</title>
        <authorList>
            <person name="Tanaka Y."/>
            <person name="Funane K."/>
            <person name="Hosaka T."/>
            <person name="Shiwa Y."/>
            <person name="Fujita N."/>
            <person name="Miyazaki T."/>
            <person name="Yoshikawa H."/>
            <person name="Murakami K."/>
            <person name="Kasahara K."/>
            <person name="Inaoka T."/>
            <person name="Hiraga Y."/>
            <person name="Ochi K."/>
        </authorList>
    </citation>
    <scope>NUCLEOTIDE SEQUENCE [LARGE SCALE GENOMIC DNA]</scope>
    <source>
        <strain evidence="5 6">T-3040</strain>
    </source>
</reference>
<dbReference type="InterPro" id="IPR037923">
    <property type="entry name" value="HTH-like"/>
</dbReference>
<dbReference type="PANTHER" id="PTHR43280">
    <property type="entry name" value="ARAC-FAMILY TRANSCRIPTIONAL REGULATOR"/>
    <property type="match status" value="1"/>
</dbReference>
<sequence>MFRFGDLTVNILNVTRVFPSDDWYVGEHSHTCYELHVIPGGEGFVNIEGHDLHVRGGQFYITAPYVKHTQRVLESNPMSEYCLRWELLAPTDDSPGIQEESDEYRILKKYFSRCYPNAFEDAYRMDKKFERIFAELDRPRAGSRLRVKAILIDIMVDVLQSIHSYGEEIILRNQKQTEEERRLNRIMEFIQKEHHRPITAEEVSRLFFLCPRQINRLLRKRWNCTLGELVTRHRLEEAISLLQQSAMTVEEIALRCGFTSRYYMYEVFRKHGYSTPGNIRRAK</sequence>
<dbReference type="InterPro" id="IPR003313">
    <property type="entry name" value="AraC-bd"/>
</dbReference>
<evidence type="ECO:0000313" key="5">
    <source>
        <dbReference type="EMBL" id="GBG11820.1"/>
    </source>
</evidence>
<dbReference type="Pfam" id="PF02311">
    <property type="entry name" value="AraC_binding"/>
    <property type="match status" value="1"/>
</dbReference>
<evidence type="ECO:0000259" key="4">
    <source>
        <dbReference type="PROSITE" id="PS01124"/>
    </source>
</evidence>
<proteinExistence type="predicted"/>
<dbReference type="InterPro" id="IPR018060">
    <property type="entry name" value="HTH_AraC"/>
</dbReference>
<gene>
    <name evidence="5" type="ORF">PAT3040_06668</name>
</gene>
<feature type="domain" description="HTH araC/xylS-type" evidence="4">
    <location>
        <begin position="184"/>
        <end position="282"/>
    </location>
</feature>
<evidence type="ECO:0000313" key="6">
    <source>
        <dbReference type="Proteomes" id="UP000245202"/>
    </source>
</evidence>
<dbReference type="SUPFAM" id="SSF46689">
    <property type="entry name" value="Homeodomain-like"/>
    <property type="match status" value="1"/>
</dbReference>
<dbReference type="InterPro" id="IPR009057">
    <property type="entry name" value="Homeodomain-like_sf"/>
</dbReference>
<name>A0A2R5EYS1_9BACL</name>
<organism evidence="5 6">
    <name type="scientific">Paenibacillus agaridevorans</name>
    <dbReference type="NCBI Taxonomy" id="171404"/>
    <lineage>
        <taxon>Bacteria</taxon>
        <taxon>Bacillati</taxon>
        <taxon>Bacillota</taxon>
        <taxon>Bacilli</taxon>
        <taxon>Bacillales</taxon>
        <taxon>Paenibacillaceae</taxon>
        <taxon>Paenibacillus</taxon>
    </lineage>
</organism>
<keyword evidence="6" id="KW-1185">Reference proteome</keyword>
<dbReference type="GO" id="GO:0043565">
    <property type="term" value="F:sequence-specific DNA binding"/>
    <property type="evidence" value="ECO:0007669"/>
    <property type="project" value="InterPro"/>
</dbReference>
<dbReference type="SMART" id="SM00342">
    <property type="entry name" value="HTH_ARAC"/>
    <property type="match status" value="1"/>
</dbReference>
<dbReference type="Gene3D" id="1.10.10.60">
    <property type="entry name" value="Homeodomain-like"/>
    <property type="match status" value="1"/>
</dbReference>
<dbReference type="GO" id="GO:0003700">
    <property type="term" value="F:DNA-binding transcription factor activity"/>
    <property type="evidence" value="ECO:0007669"/>
    <property type="project" value="InterPro"/>
</dbReference>
<accession>A0A2R5EYS1</accession>
<dbReference type="AlphaFoldDB" id="A0A2R5EYS1"/>
<dbReference type="InterPro" id="IPR014710">
    <property type="entry name" value="RmlC-like_jellyroll"/>
</dbReference>